<keyword evidence="1" id="KW-1133">Transmembrane helix</keyword>
<feature type="transmembrane region" description="Helical" evidence="1">
    <location>
        <begin position="83"/>
        <end position="103"/>
    </location>
</feature>
<dbReference type="Proteomes" id="UP000287701">
    <property type="component" value="Chromosome"/>
</dbReference>
<organism evidence="2 3">
    <name type="scientific">Ornithobacterium rhinotracheale</name>
    <dbReference type="NCBI Taxonomy" id="28251"/>
    <lineage>
        <taxon>Bacteria</taxon>
        <taxon>Pseudomonadati</taxon>
        <taxon>Bacteroidota</taxon>
        <taxon>Flavobacteriia</taxon>
        <taxon>Flavobacteriales</taxon>
        <taxon>Weeksellaceae</taxon>
        <taxon>Ornithobacterium</taxon>
    </lineage>
</organism>
<sequence>MKKKLIINILLGILMFVLLIDIYQKIENTEKQNFYYKELTQNLELTQQTEVSDAQIEKALQMIEFDKTKLQKINDGGLLPFKIPILFEVLLILYFVQNSFLNAKLSQKKMDRF</sequence>
<proteinExistence type="predicted"/>
<keyword evidence="1" id="KW-0812">Transmembrane</keyword>
<feature type="transmembrane region" description="Helical" evidence="1">
    <location>
        <begin position="5"/>
        <end position="23"/>
    </location>
</feature>
<gene>
    <name evidence="2" type="ORF">EQP59_05625</name>
</gene>
<evidence type="ECO:0000313" key="3">
    <source>
        <dbReference type="Proteomes" id="UP000287701"/>
    </source>
</evidence>
<dbReference type="OrthoDB" id="9905583at2"/>
<accession>A0A410JRN6</accession>
<dbReference type="EMBL" id="CP035107">
    <property type="protein sequence ID" value="QAR30847.1"/>
    <property type="molecule type" value="Genomic_DNA"/>
</dbReference>
<keyword evidence="1" id="KW-0472">Membrane</keyword>
<dbReference type="AlphaFoldDB" id="A0A410JRN6"/>
<protein>
    <submittedName>
        <fullName evidence="2">Uncharacterized protein</fullName>
    </submittedName>
</protein>
<evidence type="ECO:0000256" key="1">
    <source>
        <dbReference type="SAM" id="Phobius"/>
    </source>
</evidence>
<evidence type="ECO:0000313" key="2">
    <source>
        <dbReference type="EMBL" id="QAR30847.1"/>
    </source>
</evidence>
<dbReference type="RefSeq" id="WP_128501315.1">
    <property type="nucleotide sequence ID" value="NZ_CP035107.1"/>
</dbReference>
<reference evidence="2 3" key="1">
    <citation type="submission" date="2019-01" db="EMBL/GenBank/DDBJ databases">
        <title>Whole Genome of Ornithobacterium rhinotracheale FARPER-174b.</title>
        <authorList>
            <person name="Tataje-Lavanda L.A."/>
            <person name="Montalvan A."/>
            <person name="Montesinos R."/>
            <person name="Zimic M."/>
            <person name="Fernandez-Sanchez M."/>
            <person name="Fernandez-Diaz M."/>
        </authorList>
    </citation>
    <scope>NUCLEOTIDE SEQUENCE [LARGE SCALE GENOMIC DNA]</scope>
    <source>
        <strain evidence="2 3">FARPER-174b</strain>
    </source>
</reference>
<name>A0A410JRN6_ORNRH</name>